<proteinExistence type="predicted"/>
<evidence type="ECO:0000256" key="1">
    <source>
        <dbReference type="PROSITE-ProRule" id="PRU00042"/>
    </source>
</evidence>
<dbReference type="Proteomes" id="UP000663832">
    <property type="component" value="Unassembled WGS sequence"/>
</dbReference>
<evidence type="ECO:0000313" key="6">
    <source>
        <dbReference type="Proteomes" id="UP000663877"/>
    </source>
</evidence>
<dbReference type="OrthoDB" id="10030800at2759"/>
<keyword evidence="5" id="KW-1185">Reference proteome</keyword>
<dbReference type="Proteomes" id="UP000663877">
    <property type="component" value="Unassembled WGS sequence"/>
</dbReference>
<dbReference type="AlphaFoldDB" id="A0A814YZM3"/>
<evidence type="ECO:0000313" key="4">
    <source>
        <dbReference type="EMBL" id="CAF1645994.1"/>
    </source>
</evidence>
<keyword evidence="1" id="KW-0863">Zinc-finger</keyword>
<dbReference type="SMART" id="SM00355">
    <property type="entry name" value="ZnF_C2H2"/>
    <property type="match status" value="2"/>
</dbReference>
<evidence type="ECO:0000313" key="5">
    <source>
        <dbReference type="Proteomes" id="UP000663832"/>
    </source>
</evidence>
<dbReference type="InterPro" id="IPR013087">
    <property type="entry name" value="Znf_C2H2_type"/>
</dbReference>
<feature type="domain" description="C2H2-type" evidence="2">
    <location>
        <begin position="171"/>
        <end position="199"/>
    </location>
</feature>
<dbReference type="EMBL" id="CAJNOI010000305">
    <property type="protein sequence ID" value="CAF1235319.1"/>
    <property type="molecule type" value="Genomic_DNA"/>
</dbReference>
<keyword evidence="1" id="KW-0862">Zinc</keyword>
<evidence type="ECO:0000259" key="2">
    <source>
        <dbReference type="PROSITE" id="PS50157"/>
    </source>
</evidence>
<name>A0A814YZM3_9BILA</name>
<dbReference type="PROSITE" id="PS50157">
    <property type="entry name" value="ZINC_FINGER_C2H2_2"/>
    <property type="match status" value="1"/>
</dbReference>
<dbReference type="GO" id="GO:0008270">
    <property type="term" value="F:zinc ion binding"/>
    <property type="evidence" value="ECO:0007669"/>
    <property type="project" value="UniProtKB-KW"/>
</dbReference>
<dbReference type="PROSITE" id="PS00028">
    <property type="entry name" value="ZINC_FINGER_C2H2_1"/>
    <property type="match status" value="1"/>
</dbReference>
<organism evidence="3 6">
    <name type="scientific">Adineta steineri</name>
    <dbReference type="NCBI Taxonomy" id="433720"/>
    <lineage>
        <taxon>Eukaryota</taxon>
        <taxon>Metazoa</taxon>
        <taxon>Spiralia</taxon>
        <taxon>Gnathifera</taxon>
        <taxon>Rotifera</taxon>
        <taxon>Eurotatoria</taxon>
        <taxon>Bdelloidea</taxon>
        <taxon>Adinetida</taxon>
        <taxon>Adinetidae</taxon>
        <taxon>Adineta</taxon>
    </lineage>
</organism>
<gene>
    <name evidence="3" type="ORF">BJG266_LOCUS28748</name>
    <name evidence="4" type="ORF">QVE165_LOCUS60394</name>
</gene>
<protein>
    <recommendedName>
        <fullName evidence="2">C2H2-type domain-containing protein</fullName>
    </recommendedName>
</protein>
<evidence type="ECO:0000313" key="3">
    <source>
        <dbReference type="EMBL" id="CAF1235319.1"/>
    </source>
</evidence>
<accession>A0A814YZM3</accession>
<keyword evidence="1" id="KW-0479">Metal-binding</keyword>
<sequence>MSSYKQLILVDCDGGRGSLFNDIIICRQFPPNCEFYLFWNKDGSTIPDSLYKQLSGIPHIHLCPSHLINSSNSADGKLIYFLGKLVEKFQFILLVHGNDHIYKEVIESVIYDYDKEKIAEKGIKNPSSQDLKELVTQCRRRNEQHRCVDPKPVDALLKLASVPQPINTIEERCSQCSKKFKNKKSLSQHKKEKHKTNTSLTCACSFTCETLTQFNRHQKAKKQPFIDDQGIVCCLAANKLSKIYLTADSASKTISPGKTNQCHLPNCTRRYFKPFGFISHLQAKHGNDIDIQVQCCNLDIKYTLDEFYCHVNLQHKLIGA</sequence>
<comment type="caution">
    <text evidence="3">The sequence shown here is derived from an EMBL/GenBank/DDBJ whole genome shotgun (WGS) entry which is preliminary data.</text>
</comment>
<dbReference type="EMBL" id="CAJNOM010003471">
    <property type="protein sequence ID" value="CAF1645994.1"/>
    <property type="molecule type" value="Genomic_DNA"/>
</dbReference>
<reference evidence="3" key="1">
    <citation type="submission" date="2021-02" db="EMBL/GenBank/DDBJ databases">
        <authorList>
            <person name="Nowell W R."/>
        </authorList>
    </citation>
    <scope>NUCLEOTIDE SEQUENCE</scope>
</reference>